<dbReference type="KEGG" id="vg:65112644"/>
<dbReference type="RefSeq" id="YP_010095010.1">
    <property type="nucleotide sequence ID" value="NC_055743.1"/>
</dbReference>
<dbReference type="GeneID" id="65112644"/>
<name>A0A2S1GM90_9CAUD</name>
<organism evidence="2 3">
    <name type="scientific">Erwinia phage Cronus</name>
    <dbReference type="NCBI Taxonomy" id="2163633"/>
    <lineage>
        <taxon>Viruses</taxon>
        <taxon>Duplodnaviria</taxon>
        <taxon>Heunggongvirae</taxon>
        <taxon>Uroviricota</taxon>
        <taxon>Caudoviricetes</taxon>
        <taxon>Pantevenvirales</taxon>
        <taxon>Straboviridae</taxon>
        <taxon>Tevenvirinae</taxon>
        <taxon>Risoevirus</taxon>
        <taxon>Risoevirus cronus</taxon>
        <taxon>Roskildevirus cronus</taxon>
    </lineage>
</organism>
<evidence type="ECO:0000256" key="1">
    <source>
        <dbReference type="SAM" id="Phobius"/>
    </source>
</evidence>
<proteinExistence type="predicted"/>
<feature type="transmembrane region" description="Helical" evidence="1">
    <location>
        <begin position="12"/>
        <end position="42"/>
    </location>
</feature>
<dbReference type="Proteomes" id="UP000246316">
    <property type="component" value="Segment"/>
</dbReference>
<dbReference type="EMBL" id="MH059636">
    <property type="protein sequence ID" value="AWD90502.1"/>
    <property type="molecule type" value="Genomic_DNA"/>
</dbReference>
<protein>
    <submittedName>
        <fullName evidence="2">Uncharacterized protein</fullName>
    </submittedName>
</protein>
<evidence type="ECO:0000313" key="3">
    <source>
        <dbReference type="Proteomes" id="UP000246316"/>
    </source>
</evidence>
<evidence type="ECO:0000313" key="2">
    <source>
        <dbReference type="EMBL" id="AWD90502.1"/>
    </source>
</evidence>
<sequence length="69" mass="7598">MKKILDEFRGALGFVLASIAVIVVVAALIPVVALLVLAAHIFPENDLKALKEFLEERKISLEKKVAEKQ</sequence>
<keyword evidence="1" id="KW-0472">Membrane</keyword>
<reference evidence="2" key="1">
    <citation type="submission" date="2018-03" db="EMBL/GenBank/DDBJ databases">
        <title>Phage therapy in agriculture - a green tech approach to combat plant pathogenic bacteria.</title>
        <authorList>
            <person name="Carstens A.B."/>
            <person name="Djurhuus A.M."/>
            <person name="Hansen L.H."/>
        </authorList>
    </citation>
    <scope>NUCLEOTIDE SEQUENCE [LARGE SCALE GENOMIC DNA]</scope>
</reference>
<keyword evidence="1" id="KW-0812">Transmembrane</keyword>
<keyword evidence="3" id="KW-1185">Reference proteome</keyword>
<accession>A0A2S1GM90</accession>
<keyword evidence="1" id="KW-1133">Transmembrane helix</keyword>